<sequence>MAAVRDFARKFDLVLKAFNLSRGRLAQTVGIDKSVVSRWASGATVPTDHNLSLLTQAVMRHKADFGRADWDLDVEAFAARLGVAAHAPAASEALPSGPAAPAREQRIAFCRASDGVRLAYATVGAGPPIVKTANWLNHLEYDWESPIYRGLFRGLAAERTLVRYDARGNGLSDWEVGRIDFEAFVTDLETVMDAAGIKRAPVFCMSQGCAVAVAYAVRHPERVSHLILHGGFAVGPLRRSPEVAEQTRAMMHLIRTGWGTDNPAFRQMFTSLFFPDGTKEVFDSFNELQRICISPENAFRIREAVGNIDVRDLLPKVKVPTLVTHSRGDAVASWELGRAMAAEIPGARFVTLQSKNHALLDGEPAHARLLDEIGNFLAD</sequence>
<dbReference type="InterPro" id="IPR050471">
    <property type="entry name" value="AB_hydrolase"/>
</dbReference>
<dbReference type="CDD" id="cd00093">
    <property type="entry name" value="HTH_XRE"/>
    <property type="match status" value="1"/>
</dbReference>
<proteinExistence type="predicted"/>
<protein>
    <submittedName>
        <fullName evidence="2">Alpha/beta fold hydrolase</fullName>
    </submittedName>
</protein>
<dbReference type="Pfam" id="PF00561">
    <property type="entry name" value="Abhydrolase_1"/>
    <property type="match status" value="1"/>
</dbReference>
<comment type="caution">
    <text evidence="2">The sequence shown here is derived from an EMBL/GenBank/DDBJ whole genome shotgun (WGS) entry which is preliminary data.</text>
</comment>
<dbReference type="GO" id="GO:0016787">
    <property type="term" value="F:hydrolase activity"/>
    <property type="evidence" value="ECO:0007669"/>
    <property type="project" value="UniProtKB-KW"/>
</dbReference>
<reference evidence="2 3" key="1">
    <citation type="submission" date="2021-11" db="EMBL/GenBank/DDBJ databases">
        <authorList>
            <person name="Lee D.-H."/>
            <person name="Kim S.-B."/>
        </authorList>
    </citation>
    <scope>NUCLEOTIDE SEQUENCE [LARGE SCALE GENOMIC DNA]</scope>
    <source>
        <strain evidence="2 3">KCTC 52223</strain>
    </source>
</reference>
<dbReference type="InterPro" id="IPR010982">
    <property type="entry name" value="Lambda_DNA-bd_dom_sf"/>
</dbReference>
<dbReference type="InterPro" id="IPR001387">
    <property type="entry name" value="Cro/C1-type_HTH"/>
</dbReference>
<name>A0ABS8KW87_9HYPH</name>
<dbReference type="PANTHER" id="PTHR43433:SF8">
    <property type="entry name" value="BIFUNCTIONAL LIPASE_ADENYLATE CYCLASE LIPJ"/>
    <property type="match status" value="1"/>
</dbReference>
<feature type="domain" description="AB hydrolase-1" evidence="1">
    <location>
        <begin position="147"/>
        <end position="361"/>
    </location>
</feature>
<organism evidence="2 3">
    <name type="scientific">Reyranella aquatilis</name>
    <dbReference type="NCBI Taxonomy" id="2035356"/>
    <lineage>
        <taxon>Bacteria</taxon>
        <taxon>Pseudomonadati</taxon>
        <taxon>Pseudomonadota</taxon>
        <taxon>Alphaproteobacteria</taxon>
        <taxon>Hyphomicrobiales</taxon>
        <taxon>Reyranellaceae</taxon>
        <taxon>Reyranella</taxon>
    </lineage>
</organism>
<evidence type="ECO:0000313" key="3">
    <source>
        <dbReference type="Proteomes" id="UP001198862"/>
    </source>
</evidence>
<dbReference type="Gene3D" id="3.40.50.1820">
    <property type="entry name" value="alpha/beta hydrolase"/>
    <property type="match status" value="1"/>
</dbReference>
<dbReference type="SUPFAM" id="SSF47413">
    <property type="entry name" value="lambda repressor-like DNA-binding domains"/>
    <property type="match status" value="1"/>
</dbReference>
<dbReference type="InterPro" id="IPR000073">
    <property type="entry name" value="AB_hydrolase_1"/>
</dbReference>
<dbReference type="SUPFAM" id="SSF53474">
    <property type="entry name" value="alpha/beta-Hydrolases"/>
    <property type="match status" value="1"/>
</dbReference>
<dbReference type="RefSeq" id="WP_230551472.1">
    <property type="nucleotide sequence ID" value="NZ_JAJISD010000006.1"/>
</dbReference>
<keyword evidence="3" id="KW-1185">Reference proteome</keyword>
<dbReference type="PANTHER" id="PTHR43433">
    <property type="entry name" value="HYDROLASE, ALPHA/BETA FOLD FAMILY PROTEIN"/>
    <property type="match status" value="1"/>
</dbReference>
<dbReference type="EMBL" id="JAJISD010000006">
    <property type="protein sequence ID" value="MCC8430305.1"/>
    <property type="molecule type" value="Genomic_DNA"/>
</dbReference>
<evidence type="ECO:0000313" key="2">
    <source>
        <dbReference type="EMBL" id="MCC8430305.1"/>
    </source>
</evidence>
<gene>
    <name evidence="2" type="ORF">LJ725_15120</name>
</gene>
<dbReference type="Proteomes" id="UP001198862">
    <property type="component" value="Unassembled WGS sequence"/>
</dbReference>
<evidence type="ECO:0000259" key="1">
    <source>
        <dbReference type="Pfam" id="PF00561"/>
    </source>
</evidence>
<accession>A0ABS8KW87</accession>
<dbReference type="InterPro" id="IPR029058">
    <property type="entry name" value="AB_hydrolase_fold"/>
</dbReference>
<keyword evidence="2" id="KW-0378">Hydrolase</keyword>